<keyword evidence="1" id="KW-1133">Transmembrane helix</keyword>
<feature type="transmembrane region" description="Helical" evidence="1">
    <location>
        <begin position="36"/>
        <end position="58"/>
    </location>
</feature>
<proteinExistence type="predicted"/>
<dbReference type="InterPro" id="IPR005182">
    <property type="entry name" value="YdbS-like_PH"/>
</dbReference>
<keyword evidence="1" id="KW-0812">Transmembrane</keyword>
<feature type="domain" description="YdbS-like PH" evidence="2">
    <location>
        <begin position="89"/>
        <end position="165"/>
    </location>
</feature>
<dbReference type="PANTHER" id="PTHR34473">
    <property type="entry name" value="UPF0699 TRANSMEMBRANE PROTEIN YDBS"/>
    <property type="match status" value="1"/>
</dbReference>
<feature type="transmembrane region" description="Helical" evidence="1">
    <location>
        <begin position="64"/>
        <end position="82"/>
    </location>
</feature>
<dbReference type="RefSeq" id="WP_182661259.1">
    <property type="nucleotide sequence ID" value="NZ_VKHS01000085.1"/>
</dbReference>
<comment type="caution">
    <text evidence="3">The sequence shown here is derived from an EMBL/GenBank/DDBJ whole genome shotgun (WGS) entry which is preliminary data.</text>
</comment>
<evidence type="ECO:0000259" key="2">
    <source>
        <dbReference type="Pfam" id="PF03703"/>
    </source>
</evidence>
<sequence>MTEPATVPDETTGGSGAPMVLRPPHHRILRRAVPWWTLRSLVGFLPLIGGAALLYAMWEGGRVWSGPLLVGLVVLCVLRTAVVPSWRYAVHRWEIAEEAVYAASGWFVREWRIAPISRIQTVDTSRGPLEQVMGLSTLVVTTASSSGAVRIPGLDPEVAREAADRLTEITRRTPGDAT</sequence>
<name>A0A7W3T1C5_9ACTN</name>
<organism evidence="3 4">
    <name type="scientific">Streptomyces calidiresistens</name>
    <dbReference type="NCBI Taxonomy" id="1485586"/>
    <lineage>
        <taxon>Bacteria</taxon>
        <taxon>Bacillati</taxon>
        <taxon>Actinomycetota</taxon>
        <taxon>Actinomycetes</taxon>
        <taxon>Kitasatosporales</taxon>
        <taxon>Streptomycetaceae</taxon>
        <taxon>Streptomyces</taxon>
    </lineage>
</organism>
<keyword evidence="4" id="KW-1185">Reference proteome</keyword>
<dbReference type="PANTHER" id="PTHR34473:SF3">
    <property type="entry name" value="TRANSMEMBRANE PROTEIN-RELATED"/>
    <property type="match status" value="1"/>
</dbReference>
<reference evidence="4" key="1">
    <citation type="submission" date="2019-10" db="EMBL/GenBank/DDBJ databases">
        <title>Streptomyces sp. nov., a novel actinobacterium isolated from alkaline environment.</title>
        <authorList>
            <person name="Golinska P."/>
        </authorList>
    </citation>
    <scope>NUCLEOTIDE SEQUENCE [LARGE SCALE GENOMIC DNA]</scope>
    <source>
        <strain evidence="4">DSM 42108</strain>
    </source>
</reference>
<dbReference type="AlphaFoldDB" id="A0A7W3T1C5"/>
<dbReference type="Pfam" id="PF03703">
    <property type="entry name" value="bPH_2"/>
    <property type="match status" value="1"/>
</dbReference>
<dbReference type="Proteomes" id="UP000530234">
    <property type="component" value="Unassembled WGS sequence"/>
</dbReference>
<evidence type="ECO:0000313" key="4">
    <source>
        <dbReference type="Proteomes" id="UP000530234"/>
    </source>
</evidence>
<dbReference type="EMBL" id="VKHS01000085">
    <property type="protein sequence ID" value="MBB0229097.1"/>
    <property type="molecule type" value="Genomic_DNA"/>
</dbReference>
<protein>
    <submittedName>
        <fullName evidence="3">PH domain-containing protein</fullName>
    </submittedName>
</protein>
<evidence type="ECO:0000256" key="1">
    <source>
        <dbReference type="SAM" id="Phobius"/>
    </source>
</evidence>
<accession>A0A7W3T1C5</accession>
<evidence type="ECO:0000313" key="3">
    <source>
        <dbReference type="EMBL" id="MBB0229097.1"/>
    </source>
</evidence>
<keyword evidence="1" id="KW-0472">Membrane</keyword>
<gene>
    <name evidence="3" type="ORF">FOE67_06095</name>
</gene>